<evidence type="ECO:0000256" key="1">
    <source>
        <dbReference type="SAM" id="Coils"/>
    </source>
</evidence>
<feature type="region of interest" description="Disordered" evidence="2">
    <location>
        <begin position="924"/>
        <end position="943"/>
    </location>
</feature>
<name>A0A8K1FEE8_PYTOL</name>
<organism evidence="3 4">
    <name type="scientific">Pythium oligandrum</name>
    <name type="common">Mycoparasitic fungus</name>
    <dbReference type="NCBI Taxonomy" id="41045"/>
    <lineage>
        <taxon>Eukaryota</taxon>
        <taxon>Sar</taxon>
        <taxon>Stramenopiles</taxon>
        <taxon>Oomycota</taxon>
        <taxon>Peronosporomycetes</taxon>
        <taxon>Pythiales</taxon>
        <taxon>Pythiaceae</taxon>
        <taxon>Pythium</taxon>
    </lineage>
</organism>
<keyword evidence="1" id="KW-0175">Coiled coil</keyword>
<evidence type="ECO:0000256" key="2">
    <source>
        <dbReference type="SAM" id="MobiDB-lite"/>
    </source>
</evidence>
<dbReference type="EMBL" id="SPLM01000108">
    <property type="protein sequence ID" value="TMW60465.1"/>
    <property type="molecule type" value="Genomic_DNA"/>
</dbReference>
<reference evidence="3" key="1">
    <citation type="submission" date="2019-03" db="EMBL/GenBank/DDBJ databases">
        <title>Long read genome sequence of the mycoparasitic Pythium oligandrum ATCC 38472 isolated from sugarbeet rhizosphere.</title>
        <authorList>
            <person name="Gaulin E."/>
        </authorList>
    </citation>
    <scope>NUCLEOTIDE SEQUENCE</scope>
    <source>
        <strain evidence="3">ATCC 38472_TT</strain>
    </source>
</reference>
<evidence type="ECO:0000313" key="3">
    <source>
        <dbReference type="EMBL" id="TMW60465.1"/>
    </source>
</evidence>
<dbReference type="PANTHER" id="PTHR35796">
    <property type="entry name" value="HYPOTHETICAL CYTOSOLIC PROTEIN"/>
    <property type="match status" value="1"/>
</dbReference>
<protein>
    <submittedName>
        <fullName evidence="3">Uncharacterized protein</fullName>
    </submittedName>
</protein>
<feature type="coiled-coil region" evidence="1">
    <location>
        <begin position="945"/>
        <end position="972"/>
    </location>
</feature>
<comment type="caution">
    <text evidence="3">The sequence shown here is derived from an EMBL/GenBank/DDBJ whole genome shotgun (WGS) entry which is preliminary data.</text>
</comment>
<feature type="coiled-coil region" evidence="1">
    <location>
        <begin position="500"/>
        <end position="541"/>
    </location>
</feature>
<dbReference type="PANTHER" id="PTHR35796:SF3">
    <property type="entry name" value="BHLH DOMAIN-CONTAINING PROTEIN"/>
    <property type="match status" value="1"/>
</dbReference>
<proteinExistence type="predicted"/>
<sequence length="1281" mass="144611">MTMDLATVIDDSTALEEALRFLEEDADVSVYTPLPDALAESTADINILQLTAETSENASQVAETVASTDKPKRAKAKRPPGYNSNQTRENRQRELRELRHQVRELERQLAALRLGPPRLTADNTPAGRRATKRRAVWREIATHQRMERQRAEEENVELKAVLASQLLLKSNLEKTLTKRAINEGMRFCGFHQSSAALGGQPMREFGYDLLQELIRGVSTSYNELDDICQRIGISQSEFSYFNARMREGGHSGVVLEIYQNKVLPFSALAAGDVVWKNFSHIMRQVPFRRFYGRSMKNTGVPDDMIVESIGMECNLDNTLADIQALQVLRRYVETDRVTLLWNSLHDPVRFGGEPIEGKSYREKGFMLIQTPKSLDPTRYCILTTCYVITPVASCNDAFARGLYTFVKDETAAGMAANHQLIEMMLLSDGITPNPSTSMEEEEASTLDDILRFLEEHSDVAVDTALVVVDPQVIDGRIGSSWPVASAESTDEHPFADCVKSKRAKAKKYDTSNELRRLRREAEELEAQLQALRQRQSAMAAKKSKAQPLTVWRETATHQRIQRQRAEEENIELKAALLNLIPIQQSLQKLLNKRAVTEGMRVCGLVTASPSVSIPYRNVRDFASTYLLDLLEGIQNSRQEIDSVCERIGVSHLESSYSDARIVKAALGGVVIEIFQNKVLPCSSVAAGELVWSNFAKIMRRVPFRDFYERNLKDVDAEDTVVETLGQECTLNNTVVEIHGLQALRRHVEDTRSVVLWNSIHDPVRLGDHPLSGNTYRERGFTLIRPPKTLDPTQFSILTTCYHITPESSSTDELAQRFQEFLKMEVAAGMAANHHQIENMLLQAAPVRDGLFLKERRHPLSICFVLMDDTATLDDVLRFLDELSDATGDATEKSASPVSIGADCDTSWLDFGLPVMEEQQELHVERINPKQTKPKRSTRYNSNQARAKRQQELQFLRIHAQTLEQQLKALREQGITSVPAETLIWREIATHQRDQRQLAEKENAELKAVMQSLLLSKGSFEKMLHKRAICAGMLRCGLGLPRQCHALSYRSARDFGPDNLRGILDDIQLLSNDIDAICARIDTGFLESSYGDVHIREDSNGSVVMEIYRNNVLPLPAQMAGELVWKNFSKIMTQVSFRRFYERKRQNTTTSEGVVVESLGMESQLNSTVLESHGLQVLRRCEEEERNAVLWSSVHEPIRLGDQSLSGKCYRDRGFTLIRKPKTLDPTQYSILTTCYIVTLEATHTGKLSRQVQDFLKADYATGAAMNHRHIENMLLRNSVGS</sequence>
<evidence type="ECO:0000313" key="4">
    <source>
        <dbReference type="Proteomes" id="UP000794436"/>
    </source>
</evidence>
<gene>
    <name evidence="3" type="ORF">Poli38472_000507</name>
</gene>
<keyword evidence="4" id="KW-1185">Reference proteome</keyword>
<accession>A0A8K1FEE8</accession>
<dbReference type="Proteomes" id="UP000794436">
    <property type="component" value="Unassembled WGS sequence"/>
</dbReference>
<feature type="region of interest" description="Disordered" evidence="2">
    <location>
        <begin position="63"/>
        <end position="92"/>
    </location>
</feature>